<accession>A0A183HXY2</accession>
<protein>
    <submittedName>
        <fullName evidence="4">Condensin complex subunit 1</fullName>
    </submittedName>
</protein>
<dbReference type="EMBL" id="UZAJ01019080">
    <property type="protein sequence ID" value="VDO84144.1"/>
    <property type="molecule type" value="Genomic_DNA"/>
</dbReference>
<dbReference type="AlphaFoldDB" id="A0A183HXY2"/>
<reference evidence="4" key="1">
    <citation type="submission" date="2016-06" db="UniProtKB">
        <authorList>
            <consortium name="WormBaseParasite"/>
        </authorList>
    </citation>
    <scope>IDENTIFICATION</scope>
</reference>
<proteinExistence type="predicted"/>
<feature type="chain" id="PRO_5044552669" evidence="1">
    <location>
        <begin position="28"/>
        <end position="147"/>
    </location>
</feature>
<dbReference type="STRING" id="387005.A0A183HXY2"/>
<evidence type="ECO:0000313" key="4">
    <source>
        <dbReference type="WBParaSite" id="OFLC_0001234501-mRNA-1"/>
    </source>
</evidence>
<dbReference type="Proteomes" id="UP000267606">
    <property type="component" value="Unassembled WGS sequence"/>
</dbReference>
<evidence type="ECO:0000256" key="1">
    <source>
        <dbReference type="SAM" id="SignalP"/>
    </source>
</evidence>
<dbReference type="InterPro" id="IPR016024">
    <property type="entry name" value="ARM-type_fold"/>
</dbReference>
<feature type="signal peptide" evidence="1">
    <location>
        <begin position="1"/>
        <end position="27"/>
    </location>
</feature>
<dbReference type="SUPFAM" id="SSF48371">
    <property type="entry name" value="ARM repeat"/>
    <property type="match status" value="1"/>
</dbReference>
<reference evidence="2 3" key="2">
    <citation type="submission" date="2018-11" db="EMBL/GenBank/DDBJ databases">
        <authorList>
            <consortium name="Pathogen Informatics"/>
        </authorList>
    </citation>
    <scope>NUCLEOTIDE SEQUENCE [LARGE SCALE GENOMIC DNA]</scope>
</reference>
<keyword evidence="3" id="KW-1185">Reference proteome</keyword>
<keyword evidence="1" id="KW-0732">Signal</keyword>
<name>A0A183HXY2_9BILA</name>
<sequence length="147" mass="17014">MFLLNLFHRSGIYTSLLALFEWALAEGLKIGQFMQQMNGVAEESMRSTDQSNRIAAINFFVTCLLKNKEQCSSQEFLWLERLLSKMVEDRDSRVRIAAVKGLSTMAASGRLLNFSIYQQVKNVYFCHFQCKQNSIFLQLIHKIICFL</sequence>
<organism evidence="4">
    <name type="scientific">Onchocerca flexuosa</name>
    <dbReference type="NCBI Taxonomy" id="387005"/>
    <lineage>
        <taxon>Eukaryota</taxon>
        <taxon>Metazoa</taxon>
        <taxon>Ecdysozoa</taxon>
        <taxon>Nematoda</taxon>
        <taxon>Chromadorea</taxon>
        <taxon>Rhabditida</taxon>
        <taxon>Spirurina</taxon>
        <taxon>Spiruromorpha</taxon>
        <taxon>Filarioidea</taxon>
        <taxon>Onchocercidae</taxon>
        <taxon>Onchocerca</taxon>
    </lineage>
</organism>
<evidence type="ECO:0000313" key="2">
    <source>
        <dbReference type="EMBL" id="VDO84144.1"/>
    </source>
</evidence>
<dbReference type="WBParaSite" id="OFLC_0001234501-mRNA-1">
    <property type="protein sequence ID" value="OFLC_0001234501-mRNA-1"/>
    <property type="gene ID" value="OFLC_0001234501"/>
</dbReference>
<gene>
    <name evidence="2" type="ORF">OFLC_LOCUS12347</name>
</gene>
<evidence type="ECO:0000313" key="3">
    <source>
        <dbReference type="Proteomes" id="UP000267606"/>
    </source>
</evidence>